<dbReference type="SUPFAM" id="SSF103190">
    <property type="entry name" value="Sensory domain-like"/>
    <property type="match status" value="1"/>
</dbReference>
<feature type="domain" description="Histidine kinase" evidence="23">
    <location>
        <begin position="587"/>
        <end position="808"/>
    </location>
</feature>
<dbReference type="SUPFAM" id="SSF47384">
    <property type="entry name" value="Homodimeric domain of signal transducing histidine kinase"/>
    <property type="match status" value="1"/>
</dbReference>
<dbReference type="InterPro" id="IPR003594">
    <property type="entry name" value="HATPase_dom"/>
</dbReference>
<dbReference type="InterPro" id="IPR003661">
    <property type="entry name" value="HisK_dim/P_dom"/>
</dbReference>
<dbReference type="CDD" id="cd12915">
    <property type="entry name" value="PDC2_DGC_like"/>
    <property type="match status" value="1"/>
</dbReference>
<dbReference type="Gene3D" id="3.30.565.10">
    <property type="entry name" value="Histidine kinase-like ATPase, C-terminal domain"/>
    <property type="match status" value="1"/>
</dbReference>
<keyword evidence="12 22" id="KW-1133">Transmembrane helix</keyword>
<comment type="function">
    <text evidence="16">Member of the two-component regulatory system BvgS/BvgA. Phosphorylates BvgA via a four-step phosphorelay in response to environmental signals.</text>
</comment>
<dbReference type="GO" id="GO:0006355">
    <property type="term" value="P:regulation of DNA-templated transcription"/>
    <property type="evidence" value="ECO:0007669"/>
    <property type="project" value="InterPro"/>
</dbReference>
<evidence type="ECO:0000256" key="13">
    <source>
        <dbReference type="ARBA" id="ARBA00023012"/>
    </source>
</evidence>
<evidence type="ECO:0000256" key="18">
    <source>
        <dbReference type="ARBA" id="ARBA00068150"/>
    </source>
</evidence>
<dbReference type="PROSITE" id="PS50894">
    <property type="entry name" value="HPT"/>
    <property type="match status" value="1"/>
</dbReference>
<evidence type="ECO:0000259" key="26">
    <source>
        <dbReference type="PROSITE" id="PS50113"/>
    </source>
</evidence>
<dbReference type="CDD" id="cd00082">
    <property type="entry name" value="HisKA"/>
    <property type="match status" value="1"/>
</dbReference>
<dbReference type="InterPro" id="IPR035965">
    <property type="entry name" value="PAS-like_dom_sf"/>
</dbReference>
<dbReference type="InterPro" id="IPR054327">
    <property type="entry name" value="His-kinase-like_sensor"/>
</dbReference>
<dbReference type="SMART" id="SM00448">
    <property type="entry name" value="REC"/>
    <property type="match status" value="2"/>
</dbReference>
<proteinExistence type="predicted"/>
<evidence type="ECO:0000256" key="22">
    <source>
        <dbReference type="SAM" id="Phobius"/>
    </source>
</evidence>
<feature type="domain" description="PAS" evidence="25">
    <location>
        <begin position="313"/>
        <end position="366"/>
    </location>
</feature>
<dbReference type="Proteomes" id="UP000214720">
    <property type="component" value="Unassembled WGS sequence"/>
</dbReference>
<dbReference type="Pfam" id="PF00072">
    <property type="entry name" value="Response_reg"/>
    <property type="match status" value="2"/>
</dbReference>
<dbReference type="InterPro" id="IPR036890">
    <property type="entry name" value="HATPase_C_sf"/>
</dbReference>
<accession>A0A226X531</accession>
<dbReference type="SMART" id="SM00388">
    <property type="entry name" value="HisKA"/>
    <property type="match status" value="1"/>
</dbReference>
<evidence type="ECO:0000256" key="15">
    <source>
        <dbReference type="ARBA" id="ARBA00023136"/>
    </source>
</evidence>
<dbReference type="Gene3D" id="2.10.70.100">
    <property type="match status" value="1"/>
</dbReference>
<dbReference type="InterPro" id="IPR000700">
    <property type="entry name" value="PAS-assoc_C"/>
</dbReference>
<dbReference type="PRINTS" id="PR00344">
    <property type="entry name" value="BCTRLSENSOR"/>
</dbReference>
<evidence type="ECO:0000256" key="3">
    <source>
        <dbReference type="ARBA" id="ARBA00012438"/>
    </source>
</evidence>
<evidence type="ECO:0000256" key="7">
    <source>
        <dbReference type="ARBA" id="ARBA00022692"/>
    </source>
</evidence>
<dbReference type="InterPro" id="IPR004358">
    <property type="entry name" value="Sig_transdc_His_kin-like_C"/>
</dbReference>
<dbReference type="GO" id="GO:0005886">
    <property type="term" value="C:plasma membrane"/>
    <property type="evidence" value="ECO:0007669"/>
    <property type="project" value="UniProtKB-SubCell"/>
</dbReference>
<keyword evidence="13" id="KW-0902">Two-component regulatory system</keyword>
<comment type="subunit">
    <text evidence="17">At low DSF concentrations, interacts with RpfF.</text>
</comment>
<dbReference type="CDD" id="cd00130">
    <property type="entry name" value="PAS"/>
    <property type="match status" value="2"/>
</dbReference>
<dbReference type="RefSeq" id="WP_089161085.1">
    <property type="nucleotide sequence ID" value="NZ_MTHB01000087.1"/>
</dbReference>
<dbReference type="SMART" id="SM00091">
    <property type="entry name" value="PAS"/>
    <property type="match status" value="2"/>
</dbReference>
<dbReference type="EMBL" id="MTHB01000087">
    <property type="protein sequence ID" value="OXC77948.1"/>
    <property type="molecule type" value="Genomic_DNA"/>
</dbReference>
<dbReference type="SMART" id="SM00387">
    <property type="entry name" value="HATPase_c"/>
    <property type="match status" value="1"/>
</dbReference>
<feature type="domain" description="Response regulatory" evidence="24">
    <location>
        <begin position="830"/>
        <end position="954"/>
    </location>
</feature>
<dbReference type="InterPro" id="IPR001789">
    <property type="entry name" value="Sig_transdc_resp-reg_receiver"/>
</dbReference>
<feature type="domain" description="PAC" evidence="26">
    <location>
        <begin position="517"/>
        <end position="569"/>
    </location>
</feature>
<dbReference type="InterPro" id="IPR036641">
    <property type="entry name" value="HPT_dom_sf"/>
</dbReference>
<gene>
    <name evidence="28" type="ORF">BSU04_14300</name>
</gene>
<dbReference type="GO" id="GO:0000155">
    <property type="term" value="F:phosphorelay sensor kinase activity"/>
    <property type="evidence" value="ECO:0007669"/>
    <property type="project" value="InterPro"/>
</dbReference>
<dbReference type="SUPFAM" id="SSF52172">
    <property type="entry name" value="CheY-like"/>
    <property type="match status" value="2"/>
</dbReference>
<evidence type="ECO:0000256" key="21">
    <source>
        <dbReference type="PROSITE-ProRule" id="PRU00169"/>
    </source>
</evidence>
<dbReference type="CDD" id="cd16922">
    <property type="entry name" value="HATPase_EvgS-ArcB-TorS-like"/>
    <property type="match status" value="1"/>
</dbReference>
<dbReference type="PANTHER" id="PTHR45339:SF1">
    <property type="entry name" value="HYBRID SIGNAL TRANSDUCTION HISTIDINE KINASE J"/>
    <property type="match status" value="1"/>
</dbReference>
<evidence type="ECO:0000259" key="23">
    <source>
        <dbReference type="PROSITE" id="PS50109"/>
    </source>
</evidence>
<evidence type="ECO:0000256" key="9">
    <source>
        <dbReference type="ARBA" id="ARBA00022741"/>
    </source>
</evidence>
<organism evidence="28 29">
    <name type="scientific">Caballeronia sordidicola</name>
    <name type="common">Burkholderia sordidicola</name>
    <dbReference type="NCBI Taxonomy" id="196367"/>
    <lineage>
        <taxon>Bacteria</taxon>
        <taxon>Pseudomonadati</taxon>
        <taxon>Pseudomonadota</taxon>
        <taxon>Betaproteobacteria</taxon>
        <taxon>Burkholderiales</taxon>
        <taxon>Burkholderiaceae</taxon>
        <taxon>Caballeronia</taxon>
    </lineage>
</organism>
<dbReference type="Pfam" id="PF00989">
    <property type="entry name" value="PAS"/>
    <property type="match status" value="1"/>
</dbReference>
<dbReference type="CDD" id="cd12914">
    <property type="entry name" value="PDC1_DGC_like"/>
    <property type="match status" value="1"/>
</dbReference>
<evidence type="ECO:0000256" key="14">
    <source>
        <dbReference type="ARBA" id="ARBA00023026"/>
    </source>
</evidence>
<comment type="catalytic activity">
    <reaction evidence="1">
        <text>ATP + protein L-histidine = ADP + protein N-phospho-L-histidine.</text>
        <dbReference type="EC" id="2.7.13.3"/>
    </reaction>
</comment>
<dbReference type="SUPFAM" id="SSF47226">
    <property type="entry name" value="Histidine-containing phosphotransfer domain, HPT domain"/>
    <property type="match status" value="1"/>
</dbReference>
<keyword evidence="15 22" id="KW-0472">Membrane</keyword>
<dbReference type="Pfam" id="PF00512">
    <property type="entry name" value="HisKA"/>
    <property type="match status" value="1"/>
</dbReference>
<evidence type="ECO:0000256" key="2">
    <source>
        <dbReference type="ARBA" id="ARBA00004651"/>
    </source>
</evidence>
<evidence type="ECO:0000256" key="6">
    <source>
        <dbReference type="ARBA" id="ARBA00022679"/>
    </source>
</evidence>
<dbReference type="Pfam" id="PF01627">
    <property type="entry name" value="Hpt"/>
    <property type="match status" value="1"/>
</dbReference>
<dbReference type="InterPro" id="IPR001610">
    <property type="entry name" value="PAC"/>
</dbReference>
<name>A0A226X531_CABSO</name>
<sequence>MTAFIVIVCVILVGGEIWRSLAARDLQLQEMTSASSNLARAMAQHAESTIKAADTTLVGTVERIEQDGQTPSSLERLHRLLAPRVIELPELAGIFVYDRDGNWVTNSQPSLLTGLNNADREYFIFHRTHSERGPHIGVPIQSRSTGKWIIPVSRRINDADGHFAGVALATIDVEFFSKFYASLDIGTAGAVALVFDNGIMVVRRPFENRFVGKSITDTGLFRAHLTQGRSGTFLTKSSQDGIVRLNSFRNLENYPLFVAAALSQDEILASWRRDTLWHAVGVALLVLVLALFGFRLVRQIKLQTRTEQDLAASLGTTRAIFDTATNPIITINSKGKIGSFNPAGERAFGFAANEIAGRNIRALVPEGYIDAYNAYTARFAINGLADSGGGLELAGLRKDGSIFPTHVSTGSMVVAGELQFVCVITDMTEQHKQRNELAAARDQLQLAADTAELGIWSWNLVDSAVQWNERMFDIYQTPRALRASGLVFEHWRSRVHPDDIEPTLLAFNKLIDAQNVAIPNFRIVLPDGQIRHLQMRATVARDPSGKPIAMMGINRDVTAQQNLETHLRMAKEQADAASAAKSSFLANMSHEIRTPMNAVLGMLHLVQLTALNMRQRDYVSKAEMAAKSLLSLLNDILDYSKIEAGKLQLDVHSFELESLVQELGVVLSGNQGDKEVEVLFDLDSALPDRLIGDSLRLQQVLVNLAGNALKFTLAGQVIVSVQMLSCMGTTANIRVAVTDSGIGISEEQMARIFEGFSQAEASTTRRFGGSGLGLVICKRLISLMGGDLKVDSRVGVGSRFWFDIAVGIDEVCPQSGVPVGHSSMGHRCLRLLIADDNPVAGKLLSRTVNALGWHADFVCGGVDAVKKVGESLNEHERYDVVLMDWKMPDLDGLNAAKLIRATKGRVPPPVVVMITAYGREVLADAQDGEDAPFAGFLTKPVTPRQLAETVLGALNQKSGPPKDAPTVAPTSAGRLMGMKLLVVEDNALNRQVADGLLRAEGANVHLADGGLAGVQAVVTMKEQFDAVLMDIQMPDIDGFEATRRIRLDNRFAALPIIAMTANASNADREACLKAGMNDHVGKPINLNALVSVLRAHAGNERVHAGIELSTSAEASAEQDGLIENRTSIAERFGGNVDLIERVLTGFGPETQKLLVRLTDHVESGNCTGAASVLHAIKGSAGTLGAKVLSMRAGQLEHDLLHSDESAKLDLLTHDCVAELTELLRHSLEQLCAAFGNRSASTSLSKSDPLPKDEWNTRLHEIVHLLESSNLQAIAAAEALSDRTHKAQRIMYDEFLLFVRGLDFAVAAAKARVMLEHG</sequence>
<evidence type="ECO:0000256" key="20">
    <source>
        <dbReference type="PROSITE-ProRule" id="PRU00110"/>
    </source>
</evidence>
<keyword evidence="5 21" id="KW-0597">Phosphoprotein</keyword>
<dbReference type="FunFam" id="3.30.565.10:FF:000010">
    <property type="entry name" value="Sensor histidine kinase RcsC"/>
    <property type="match status" value="1"/>
</dbReference>
<keyword evidence="14" id="KW-0843">Virulence</keyword>
<dbReference type="OrthoDB" id="9810730at2"/>
<keyword evidence="11" id="KW-0067">ATP-binding</keyword>
<evidence type="ECO:0000259" key="27">
    <source>
        <dbReference type="PROSITE" id="PS50894"/>
    </source>
</evidence>
<dbReference type="InterPro" id="IPR008207">
    <property type="entry name" value="Sig_transdc_His_kin_Hpt_dom"/>
</dbReference>
<dbReference type="PROSITE" id="PS50110">
    <property type="entry name" value="RESPONSE_REGULATORY"/>
    <property type="match status" value="2"/>
</dbReference>
<dbReference type="PROSITE" id="PS50113">
    <property type="entry name" value="PAC"/>
    <property type="match status" value="1"/>
</dbReference>
<feature type="modified residue" description="4-aspartylphosphate" evidence="21">
    <location>
        <position position="884"/>
    </location>
</feature>
<evidence type="ECO:0000256" key="19">
    <source>
        <dbReference type="ARBA" id="ARBA00070152"/>
    </source>
</evidence>
<dbReference type="Gene3D" id="1.20.120.160">
    <property type="entry name" value="HPT domain"/>
    <property type="match status" value="1"/>
</dbReference>
<evidence type="ECO:0000256" key="8">
    <source>
        <dbReference type="ARBA" id="ARBA00022729"/>
    </source>
</evidence>
<dbReference type="Gene3D" id="1.10.287.130">
    <property type="match status" value="1"/>
</dbReference>
<dbReference type="PROSITE" id="PS50112">
    <property type="entry name" value="PAS"/>
    <property type="match status" value="1"/>
</dbReference>
<evidence type="ECO:0000313" key="29">
    <source>
        <dbReference type="Proteomes" id="UP000214720"/>
    </source>
</evidence>
<evidence type="ECO:0000256" key="1">
    <source>
        <dbReference type="ARBA" id="ARBA00000085"/>
    </source>
</evidence>
<evidence type="ECO:0000256" key="12">
    <source>
        <dbReference type="ARBA" id="ARBA00022989"/>
    </source>
</evidence>
<dbReference type="InterPro" id="IPR013655">
    <property type="entry name" value="PAS_fold_3"/>
</dbReference>
<dbReference type="FunFam" id="1.10.287.130:FF:000002">
    <property type="entry name" value="Two-component osmosensing histidine kinase"/>
    <property type="match status" value="1"/>
</dbReference>
<keyword evidence="9" id="KW-0547">Nucleotide-binding</keyword>
<dbReference type="SUPFAM" id="SSF55785">
    <property type="entry name" value="PYP-like sensor domain (PAS domain)"/>
    <property type="match status" value="2"/>
</dbReference>
<feature type="domain" description="HPt" evidence="27">
    <location>
        <begin position="1135"/>
        <end position="1233"/>
    </location>
</feature>
<evidence type="ECO:0000256" key="17">
    <source>
        <dbReference type="ARBA" id="ARBA00064003"/>
    </source>
</evidence>
<protein>
    <recommendedName>
        <fullName evidence="18">Sensory/regulatory protein RpfC</fullName>
        <ecNumber evidence="3">2.7.13.3</ecNumber>
    </recommendedName>
    <alternativeName>
        <fullName evidence="19">Virulence sensor protein BvgS</fullName>
    </alternativeName>
</protein>
<evidence type="ECO:0000259" key="25">
    <source>
        <dbReference type="PROSITE" id="PS50112"/>
    </source>
</evidence>
<keyword evidence="6" id="KW-0808">Transferase</keyword>
<comment type="caution">
    <text evidence="28">The sequence shown here is derived from an EMBL/GenBank/DDBJ whole genome shotgun (WGS) entry which is preliminary data.</text>
</comment>
<dbReference type="Gene3D" id="3.40.50.2300">
    <property type="match status" value="2"/>
</dbReference>
<evidence type="ECO:0000256" key="5">
    <source>
        <dbReference type="ARBA" id="ARBA00022553"/>
    </source>
</evidence>
<dbReference type="InterPro" id="IPR000014">
    <property type="entry name" value="PAS"/>
</dbReference>
<dbReference type="SMART" id="SM00086">
    <property type="entry name" value="PAC"/>
    <property type="match status" value="2"/>
</dbReference>
<evidence type="ECO:0000256" key="10">
    <source>
        <dbReference type="ARBA" id="ARBA00022777"/>
    </source>
</evidence>
<keyword evidence="8" id="KW-0732">Signal</keyword>
<dbReference type="SUPFAM" id="SSF55874">
    <property type="entry name" value="ATPase domain of HSP90 chaperone/DNA topoisomerase II/histidine kinase"/>
    <property type="match status" value="1"/>
</dbReference>
<keyword evidence="7 22" id="KW-0812">Transmembrane</keyword>
<reference evidence="29" key="1">
    <citation type="submission" date="2017-01" db="EMBL/GenBank/DDBJ databases">
        <title>Genome Analysis of Deinococcus marmoris KOPRI26562.</title>
        <authorList>
            <person name="Kim J.H."/>
            <person name="Oh H.-M."/>
        </authorList>
    </citation>
    <scope>NUCLEOTIDE SEQUENCE [LARGE SCALE GENOMIC DNA]</scope>
    <source>
        <strain evidence="29">PAMC 26633</strain>
    </source>
</reference>
<dbReference type="PANTHER" id="PTHR45339">
    <property type="entry name" value="HYBRID SIGNAL TRANSDUCTION HISTIDINE KINASE J"/>
    <property type="match status" value="1"/>
</dbReference>
<dbReference type="Pfam" id="PF08447">
    <property type="entry name" value="PAS_3"/>
    <property type="match status" value="1"/>
</dbReference>
<dbReference type="Pfam" id="PF02518">
    <property type="entry name" value="HATPase_c"/>
    <property type="match status" value="1"/>
</dbReference>
<dbReference type="InterPro" id="IPR013767">
    <property type="entry name" value="PAS_fold"/>
</dbReference>
<keyword evidence="4" id="KW-1003">Cell membrane</keyword>
<feature type="modified residue" description="Phosphohistidine" evidence="20">
    <location>
        <position position="1174"/>
    </location>
</feature>
<feature type="transmembrane region" description="Helical" evidence="22">
    <location>
        <begin position="276"/>
        <end position="297"/>
    </location>
</feature>
<feature type="modified residue" description="4-aspartylphosphate" evidence="21">
    <location>
        <position position="1030"/>
    </location>
</feature>
<dbReference type="Gene3D" id="3.30.450.20">
    <property type="entry name" value="PAS domain"/>
    <property type="match status" value="4"/>
</dbReference>
<dbReference type="InterPro" id="IPR011006">
    <property type="entry name" value="CheY-like_superfamily"/>
</dbReference>
<evidence type="ECO:0000256" key="11">
    <source>
        <dbReference type="ARBA" id="ARBA00022840"/>
    </source>
</evidence>
<dbReference type="InterPro" id="IPR036097">
    <property type="entry name" value="HisK_dim/P_sf"/>
</dbReference>
<dbReference type="GO" id="GO:0005524">
    <property type="term" value="F:ATP binding"/>
    <property type="evidence" value="ECO:0007669"/>
    <property type="project" value="UniProtKB-KW"/>
</dbReference>
<comment type="subcellular location">
    <subcellularLocation>
        <location evidence="2">Cell membrane</location>
        <topology evidence="2">Multi-pass membrane protein</topology>
    </subcellularLocation>
</comment>
<dbReference type="Pfam" id="PF22588">
    <property type="entry name" value="dCache_1_like"/>
    <property type="match status" value="1"/>
</dbReference>
<dbReference type="PROSITE" id="PS50109">
    <property type="entry name" value="HIS_KIN"/>
    <property type="match status" value="1"/>
</dbReference>
<evidence type="ECO:0000256" key="4">
    <source>
        <dbReference type="ARBA" id="ARBA00022475"/>
    </source>
</evidence>
<dbReference type="EC" id="2.7.13.3" evidence="3"/>
<feature type="domain" description="Response regulatory" evidence="24">
    <location>
        <begin position="979"/>
        <end position="1097"/>
    </location>
</feature>
<evidence type="ECO:0000256" key="16">
    <source>
        <dbReference type="ARBA" id="ARBA00058004"/>
    </source>
</evidence>
<keyword evidence="10" id="KW-0418">Kinase</keyword>
<dbReference type="InterPro" id="IPR029151">
    <property type="entry name" value="Sensor-like_sf"/>
</dbReference>
<dbReference type="NCBIfam" id="TIGR00229">
    <property type="entry name" value="sensory_box"/>
    <property type="match status" value="1"/>
</dbReference>
<dbReference type="InterPro" id="IPR005467">
    <property type="entry name" value="His_kinase_dom"/>
</dbReference>
<dbReference type="CDD" id="cd17546">
    <property type="entry name" value="REC_hyHK_CKI1_RcsC-like"/>
    <property type="match status" value="2"/>
</dbReference>
<evidence type="ECO:0000259" key="24">
    <source>
        <dbReference type="PROSITE" id="PS50110"/>
    </source>
</evidence>
<evidence type="ECO:0000313" key="28">
    <source>
        <dbReference type="EMBL" id="OXC77948.1"/>
    </source>
</evidence>